<evidence type="ECO:0000313" key="2">
    <source>
        <dbReference type="EMBL" id="GFG28397.1"/>
    </source>
</evidence>
<accession>A0A6L2PE73</accession>
<dbReference type="PANTHER" id="PTHR36983">
    <property type="entry name" value="DNAJ HOMOLOG SUBFAMILY C MEMBER 13"/>
    <property type="match status" value="1"/>
</dbReference>
<dbReference type="PANTHER" id="PTHR36983:SF2">
    <property type="entry name" value="DNAJ HOMOLOG SUBFAMILY C MEMBER 13"/>
    <property type="match status" value="1"/>
</dbReference>
<evidence type="ECO:0000313" key="3">
    <source>
        <dbReference type="Proteomes" id="UP000502823"/>
    </source>
</evidence>
<dbReference type="Proteomes" id="UP000502823">
    <property type="component" value="Unassembled WGS sequence"/>
</dbReference>
<name>A0A6L2PE73_COPFO</name>
<dbReference type="InterPro" id="IPR025640">
    <property type="entry name" value="GYF_2"/>
</dbReference>
<dbReference type="GO" id="GO:0010008">
    <property type="term" value="C:endosome membrane"/>
    <property type="evidence" value="ECO:0007669"/>
    <property type="project" value="TreeGrafter"/>
</dbReference>
<evidence type="ECO:0000259" key="1">
    <source>
        <dbReference type="Pfam" id="PF14237"/>
    </source>
</evidence>
<organism evidence="2 3">
    <name type="scientific">Coptotermes formosanus</name>
    <name type="common">Formosan subterranean termite</name>
    <dbReference type="NCBI Taxonomy" id="36987"/>
    <lineage>
        <taxon>Eukaryota</taxon>
        <taxon>Metazoa</taxon>
        <taxon>Ecdysozoa</taxon>
        <taxon>Arthropoda</taxon>
        <taxon>Hexapoda</taxon>
        <taxon>Insecta</taxon>
        <taxon>Pterygota</taxon>
        <taxon>Neoptera</taxon>
        <taxon>Polyneoptera</taxon>
        <taxon>Dictyoptera</taxon>
        <taxon>Blattodea</taxon>
        <taxon>Blattoidea</taxon>
        <taxon>Termitoidae</taxon>
        <taxon>Rhinotermitidae</taxon>
        <taxon>Coptotermes</taxon>
    </lineage>
</organism>
<comment type="caution">
    <text evidence="2">The sequence shown here is derived from an EMBL/GenBank/DDBJ whole genome shotgun (WGS) entry which is preliminary data.</text>
</comment>
<dbReference type="SUPFAM" id="SSF48371">
    <property type="entry name" value="ARM repeat"/>
    <property type="match status" value="1"/>
</dbReference>
<dbReference type="InParanoid" id="A0A6L2PE73"/>
<dbReference type="EMBL" id="BLKM01000065">
    <property type="protein sequence ID" value="GFG28397.1"/>
    <property type="molecule type" value="Genomic_DNA"/>
</dbReference>
<dbReference type="InterPro" id="IPR044978">
    <property type="entry name" value="GRV2/DNAJC13"/>
</dbReference>
<dbReference type="GO" id="GO:2000641">
    <property type="term" value="P:regulation of early endosome to late endosome transport"/>
    <property type="evidence" value="ECO:0007669"/>
    <property type="project" value="InterPro"/>
</dbReference>
<dbReference type="AlphaFoldDB" id="A0A6L2PE73"/>
<dbReference type="InterPro" id="IPR016024">
    <property type="entry name" value="ARM-type_fold"/>
</dbReference>
<dbReference type="GO" id="GO:0007032">
    <property type="term" value="P:endosome organization"/>
    <property type="evidence" value="ECO:0007669"/>
    <property type="project" value="InterPro"/>
</dbReference>
<dbReference type="GO" id="GO:0006898">
    <property type="term" value="P:receptor-mediated endocytosis"/>
    <property type="evidence" value="ECO:0007669"/>
    <property type="project" value="TreeGrafter"/>
</dbReference>
<dbReference type="Pfam" id="PF14237">
    <property type="entry name" value="GYF_2"/>
    <property type="match status" value="1"/>
</dbReference>
<protein>
    <recommendedName>
        <fullName evidence="1">GYF domain-containing protein</fullName>
    </recommendedName>
</protein>
<feature type="domain" description="GYF" evidence="1">
    <location>
        <begin position="100"/>
        <end position="149"/>
    </location>
</feature>
<proteinExistence type="predicted"/>
<gene>
    <name evidence="2" type="ORF">Cfor_00864</name>
</gene>
<dbReference type="OrthoDB" id="69656at2759"/>
<reference evidence="3" key="1">
    <citation type="submission" date="2020-01" db="EMBL/GenBank/DDBJ databases">
        <title>Draft genome sequence of the Termite Coptotermes fromosanus.</title>
        <authorList>
            <person name="Itakura S."/>
            <person name="Yosikawa Y."/>
            <person name="Umezawa K."/>
        </authorList>
    </citation>
    <scope>NUCLEOTIDE SEQUENCE [LARGE SCALE GENOMIC DNA]</scope>
</reference>
<keyword evidence="3" id="KW-1185">Reference proteome</keyword>
<sequence>MAIVYGRHHEDIGPFSDSKYIVGMLDRCIDKMERDRLVLFINKLILHRRNVKDLMDAGGVRILVDLLTLAHLHTSRAVVPTQSNVIEAGPDMVRESEGEWHYSCSGERKGPVSFQEMRNLWESNVLTAKTKCWAQGMDGWRTLQQVPQLKWCLMAKGTPVMNESELATLILNILIQMCQYFPSRDTDDAIIRPLPRVKRLLSDSVCLPHVVQLLLTFDPVLVEKVATLLCEVMRDNPNISTLYLTGVFYFILMYTGSNVLPVARFLQLTHTKQALKVSDSLLSEIMQRSVLGQLLPEAMVNYLENHGAEKFAQIFLGEFDTPEAIWNAEMRQVPCRIKPVCITDMYGFWLWEVANKLAKLAVRACARLGGYLTGDLETPNNSATQEILNRLLTPYLARQLSLDKPEEILKMLNSNCETPYLLWDNGTRAELCEFLDEQCRMGTGNSDPSCGIEFVYSAHRKELVVGEIYVRIYNQQPTYTILHQLQANI</sequence>